<evidence type="ECO:0000313" key="2">
    <source>
        <dbReference type="Proteomes" id="UP000449906"/>
    </source>
</evidence>
<dbReference type="RefSeq" id="WP_151582434.1">
    <property type="nucleotide sequence ID" value="NZ_WBVM01000004.1"/>
</dbReference>
<sequence length="85" mass="10232">MAELSERERAMLEFERQWWRYPAAKESAIHEQFGMSAVLYYRSLHQLVDRPEAMAYDALVVKRVQRLRDEGRRRRSPARRAAQPR</sequence>
<comment type="caution">
    <text evidence="1">The sequence shown here is derived from an EMBL/GenBank/DDBJ whole genome shotgun (WGS) entry which is preliminary data.</text>
</comment>
<dbReference type="AlphaFoldDB" id="A0A7J5DSK1"/>
<dbReference type="Pfam" id="PF11662">
    <property type="entry name" value="DUF3263"/>
    <property type="match status" value="1"/>
</dbReference>
<dbReference type="Proteomes" id="UP000449906">
    <property type="component" value="Unassembled WGS sequence"/>
</dbReference>
<dbReference type="EMBL" id="WBVM01000004">
    <property type="protein sequence ID" value="KAB2807969.1"/>
    <property type="molecule type" value="Genomic_DNA"/>
</dbReference>
<reference evidence="1 2" key="1">
    <citation type="submission" date="2019-09" db="EMBL/GenBank/DDBJ databases">
        <title>Pimelobacter sp. isolated from Paulinella.</title>
        <authorList>
            <person name="Jeong S.E."/>
        </authorList>
    </citation>
    <scope>NUCLEOTIDE SEQUENCE [LARGE SCALE GENOMIC DNA]</scope>
    <source>
        <strain evidence="1 2">Pch-N</strain>
    </source>
</reference>
<evidence type="ECO:0000313" key="1">
    <source>
        <dbReference type="EMBL" id="KAB2807969.1"/>
    </source>
</evidence>
<gene>
    <name evidence="1" type="ORF">F9L07_25200</name>
</gene>
<name>A0A7J5DSK1_NOCSI</name>
<dbReference type="InterPro" id="IPR021678">
    <property type="entry name" value="DUF3263"/>
</dbReference>
<protein>
    <submittedName>
        <fullName evidence="1">DUF3263 domain-containing protein</fullName>
    </submittedName>
</protein>
<proteinExistence type="predicted"/>
<organism evidence="1 2">
    <name type="scientific">Nocardioides simplex</name>
    <name type="common">Arthrobacter simplex</name>
    <dbReference type="NCBI Taxonomy" id="2045"/>
    <lineage>
        <taxon>Bacteria</taxon>
        <taxon>Bacillati</taxon>
        <taxon>Actinomycetota</taxon>
        <taxon>Actinomycetes</taxon>
        <taxon>Propionibacteriales</taxon>
        <taxon>Nocardioidaceae</taxon>
        <taxon>Pimelobacter</taxon>
    </lineage>
</organism>
<accession>A0A7J5DSK1</accession>